<dbReference type="STRING" id="411473.RUMCAL_02965"/>
<feature type="transmembrane region" description="Helical" evidence="1">
    <location>
        <begin position="24"/>
        <end position="46"/>
    </location>
</feature>
<proteinExistence type="predicted"/>
<reference evidence="2 3" key="1">
    <citation type="submission" date="2013-07" db="EMBL/GenBank/DDBJ databases">
        <authorList>
            <person name="Weinstock G."/>
            <person name="Sodergren E."/>
            <person name="Wylie T."/>
            <person name="Fulton L."/>
            <person name="Fulton R."/>
            <person name="Fronick C."/>
            <person name="O'Laughlin M."/>
            <person name="Godfrey J."/>
            <person name="Miner T."/>
            <person name="Herter B."/>
            <person name="Appelbaum E."/>
            <person name="Cordes M."/>
            <person name="Lek S."/>
            <person name="Wollam A."/>
            <person name="Pepin K.H."/>
            <person name="Palsikar V.B."/>
            <person name="Mitreva M."/>
            <person name="Wilson R.K."/>
        </authorList>
    </citation>
    <scope>NUCLEOTIDE SEQUENCE [LARGE SCALE GENOMIC DNA]</scope>
    <source>
        <strain evidence="2 3">ATCC 27760</strain>
    </source>
</reference>
<accession>U2JSN6</accession>
<keyword evidence="3" id="KW-1185">Reference proteome</keyword>
<dbReference type="PROSITE" id="PS51257">
    <property type="entry name" value="PROKAR_LIPOPROTEIN"/>
    <property type="match status" value="1"/>
</dbReference>
<keyword evidence="1" id="KW-0812">Transmembrane</keyword>
<dbReference type="HOGENOM" id="CLU_2837502_0_0_9"/>
<evidence type="ECO:0000256" key="1">
    <source>
        <dbReference type="SAM" id="Phobius"/>
    </source>
</evidence>
<organism evidence="2 3">
    <name type="scientific">Ruminococcus callidus ATCC 27760</name>
    <dbReference type="NCBI Taxonomy" id="411473"/>
    <lineage>
        <taxon>Bacteria</taxon>
        <taxon>Bacillati</taxon>
        <taxon>Bacillota</taxon>
        <taxon>Clostridia</taxon>
        <taxon>Eubacteriales</taxon>
        <taxon>Oscillospiraceae</taxon>
        <taxon>Ruminococcus</taxon>
    </lineage>
</organism>
<name>U2JSN6_9FIRM</name>
<protein>
    <submittedName>
        <fullName evidence="2">Uncharacterized protein</fullName>
    </submittedName>
</protein>
<comment type="caution">
    <text evidence="2">The sequence shown here is derived from an EMBL/GenBank/DDBJ whole genome shotgun (WGS) entry which is preliminary data.</text>
</comment>
<feature type="non-terminal residue" evidence="2">
    <location>
        <position position="66"/>
    </location>
</feature>
<evidence type="ECO:0000313" key="3">
    <source>
        <dbReference type="Proteomes" id="UP000016662"/>
    </source>
</evidence>
<evidence type="ECO:0000313" key="2">
    <source>
        <dbReference type="EMBL" id="ERJ89286.1"/>
    </source>
</evidence>
<dbReference type="EMBL" id="AWVF01000385">
    <property type="protein sequence ID" value="ERJ89286.1"/>
    <property type="molecule type" value="Genomic_DNA"/>
</dbReference>
<keyword evidence="1" id="KW-1133">Transmembrane helix</keyword>
<dbReference type="AlphaFoldDB" id="U2JSN6"/>
<gene>
    <name evidence="2" type="ORF">RUMCAL_02965</name>
</gene>
<sequence>MSFLSQKFSAMNDHIQPSKPMRIISYYSIFSVSCQYSMKFALLFLCKTTITTLWKHWAIPHKDCAT</sequence>
<keyword evidence="1" id="KW-0472">Membrane</keyword>
<dbReference type="Proteomes" id="UP000016662">
    <property type="component" value="Unassembled WGS sequence"/>
</dbReference>